<evidence type="ECO:0000313" key="3">
    <source>
        <dbReference type="Proteomes" id="UP000187203"/>
    </source>
</evidence>
<organism evidence="2 3">
    <name type="scientific">Corchorus olitorius</name>
    <dbReference type="NCBI Taxonomy" id="93759"/>
    <lineage>
        <taxon>Eukaryota</taxon>
        <taxon>Viridiplantae</taxon>
        <taxon>Streptophyta</taxon>
        <taxon>Embryophyta</taxon>
        <taxon>Tracheophyta</taxon>
        <taxon>Spermatophyta</taxon>
        <taxon>Magnoliopsida</taxon>
        <taxon>eudicotyledons</taxon>
        <taxon>Gunneridae</taxon>
        <taxon>Pentapetalae</taxon>
        <taxon>rosids</taxon>
        <taxon>malvids</taxon>
        <taxon>Malvales</taxon>
        <taxon>Malvaceae</taxon>
        <taxon>Grewioideae</taxon>
        <taxon>Apeibeae</taxon>
        <taxon>Corchorus</taxon>
    </lineage>
</organism>
<feature type="region of interest" description="Disordered" evidence="1">
    <location>
        <begin position="1"/>
        <end position="33"/>
    </location>
</feature>
<feature type="compositionally biased region" description="Polar residues" evidence="1">
    <location>
        <begin position="17"/>
        <end position="33"/>
    </location>
</feature>
<evidence type="ECO:0000313" key="2">
    <source>
        <dbReference type="EMBL" id="OMP05111.1"/>
    </source>
</evidence>
<proteinExistence type="predicted"/>
<accession>A0A1R3KDE7</accession>
<protein>
    <submittedName>
        <fullName evidence="2">Uncharacterized protein</fullName>
    </submittedName>
</protein>
<dbReference type="AlphaFoldDB" id="A0A1R3KDE7"/>
<comment type="caution">
    <text evidence="2">The sequence shown here is derived from an EMBL/GenBank/DDBJ whole genome shotgun (WGS) entry which is preliminary data.</text>
</comment>
<name>A0A1R3KDE7_9ROSI</name>
<gene>
    <name evidence="2" type="ORF">COLO4_09041</name>
</gene>
<dbReference type="EMBL" id="AWUE01014105">
    <property type="protein sequence ID" value="OMP05111.1"/>
    <property type="molecule type" value="Genomic_DNA"/>
</dbReference>
<evidence type="ECO:0000256" key="1">
    <source>
        <dbReference type="SAM" id="MobiDB-lite"/>
    </source>
</evidence>
<keyword evidence="3" id="KW-1185">Reference proteome</keyword>
<reference evidence="3" key="1">
    <citation type="submission" date="2013-09" db="EMBL/GenBank/DDBJ databases">
        <title>Corchorus olitorius genome sequencing.</title>
        <authorList>
            <person name="Alam M."/>
            <person name="Haque M.S."/>
            <person name="Islam M.S."/>
            <person name="Emdad E.M."/>
            <person name="Islam M.M."/>
            <person name="Ahmed B."/>
            <person name="Halim A."/>
            <person name="Hossen Q.M.M."/>
            <person name="Hossain M.Z."/>
            <person name="Ahmed R."/>
            <person name="Khan M.M."/>
            <person name="Islam R."/>
            <person name="Rashid M.M."/>
            <person name="Khan S.A."/>
            <person name="Rahman M.S."/>
            <person name="Alam M."/>
            <person name="Yahiya A.S."/>
            <person name="Khan M.S."/>
            <person name="Azam M.S."/>
            <person name="Haque T."/>
            <person name="Lashkar M.Z.H."/>
            <person name="Akhand A.I."/>
            <person name="Morshed G."/>
            <person name="Roy S."/>
            <person name="Uddin K.S."/>
            <person name="Rabeya T."/>
            <person name="Hossain A.S."/>
            <person name="Chowdhury A."/>
            <person name="Snigdha A.R."/>
            <person name="Mortoza M.S."/>
            <person name="Matin S.A."/>
            <person name="Hoque S.M.E."/>
            <person name="Islam M.K."/>
            <person name="Roy D.K."/>
            <person name="Haider R."/>
            <person name="Moosa M.M."/>
            <person name="Elias S.M."/>
            <person name="Hasan A.M."/>
            <person name="Jahan S."/>
            <person name="Shafiuddin M."/>
            <person name="Mahmood N."/>
            <person name="Shommy N.S."/>
        </authorList>
    </citation>
    <scope>NUCLEOTIDE SEQUENCE [LARGE SCALE GENOMIC DNA]</scope>
    <source>
        <strain evidence="3">cv. O-4</strain>
    </source>
</reference>
<sequence>MKPTASRSAPIDVPSPDQASTLSDSSAGTLKET</sequence>
<dbReference type="Proteomes" id="UP000187203">
    <property type="component" value="Unassembled WGS sequence"/>
</dbReference>